<dbReference type="STRING" id="27835.A0A0N4XNL9"/>
<dbReference type="CDD" id="cd00063">
    <property type="entry name" value="FN3"/>
    <property type="match status" value="1"/>
</dbReference>
<feature type="domain" description="Fibronectin type-III" evidence="2">
    <location>
        <begin position="21"/>
        <end position="74"/>
    </location>
</feature>
<reference evidence="5" key="1">
    <citation type="submission" date="2017-02" db="UniProtKB">
        <authorList>
            <consortium name="WormBaseParasite"/>
        </authorList>
    </citation>
    <scope>IDENTIFICATION</scope>
</reference>
<keyword evidence="1" id="KW-0812">Transmembrane</keyword>
<dbReference type="WBParaSite" id="NBR_0000412101-mRNA-1">
    <property type="protein sequence ID" value="NBR_0000412101-mRNA-1"/>
    <property type="gene ID" value="NBR_0000412101"/>
</dbReference>
<sequence length="156" mass="17328">MGYGGDLRVAQKCTIVLEAEAYIVSYWKSLDDRSTAIRAPLSSTLLFFTATGLEPNKQYTFAVQAENTVGVGPEAIVQVVTTSVRVPVHVPPVPSRNKTGKYVPDGIAIQWDDSGLEKDDEAPVRFVQVRKIIRIIFLIFRFFSFSYVFYGVGCAK</sequence>
<evidence type="ECO:0000313" key="3">
    <source>
        <dbReference type="EMBL" id="VDL67711.1"/>
    </source>
</evidence>
<keyword evidence="4" id="KW-1185">Reference proteome</keyword>
<keyword evidence="1" id="KW-1133">Transmembrane helix</keyword>
<reference evidence="3 4" key="2">
    <citation type="submission" date="2018-11" db="EMBL/GenBank/DDBJ databases">
        <authorList>
            <consortium name="Pathogen Informatics"/>
        </authorList>
    </citation>
    <scope>NUCLEOTIDE SEQUENCE [LARGE SCALE GENOMIC DNA]</scope>
</reference>
<evidence type="ECO:0000313" key="5">
    <source>
        <dbReference type="WBParaSite" id="NBR_0000412101-mRNA-1"/>
    </source>
</evidence>
<dbReference type="SUPFAM" id="SSF49265">
    <property type="entry name" value="Fibronectin type III"/>
    <property type="match status" value="1"/>
</dbReference>
<proteinExistence type="predicted"/>
<dbReference type="AlphaFoldDB" id="A0A0N4XNL9"/>
<evidence type="ECO:0000256" key="1">
    <source>
        <dbReference type="SAM" id="Phobius"/>
    </source>
</evidence>
<dbReference type="Pfam" id="PF00041">
    <property type="entry name" value="fn3"/>
    <property type="match status" value="1"/>
</dbReference>
<dbReference type="EMBL" id="UYSL01007129">
    <property type="protein sequence ID" value="VDL67711.1"/>
    <property type="molecule type" value="Genomic_DNA"/>
</dbReference>
<dbReference type="InterPro" id="IPR003961">
    <property type="entry name" value="FN3_dom"/>
</dbReference>
<dbReference type="Gene3D" id="2.60.40.10">
    <property type="entry name" value="Immunoglobulins"/>
    <property type="match status" value="1"/>
</dbReference>
<protein>
    <submittedName>
        <fullName evidence="5">Fibronectin type-III domain-containing protein</fullName>
    </submittedName>
</protein>
<gene>
    <name evidence="3" type="ORF">NBR_LOCUS4122</name>
</gene>
<evidence type="ECO:0000259" key="2">
    <source>
        <dbReference type="Pfam" id="PF00041"/>
    </source>
</evidence>
<keyword evidence="1" id="KW-0472">Membrane</keyword>
<organism evidence="5">
    <name type="scientific">Nippostrongylus brasiliensis</name>
    <name type="common">Rat hookworm</name>
    <dbReference type="NCBI Taxonomy" id="27835"/>
    <lineage>
        <taxon>Eukaryota</taxon>
        <taxon>Metazoa</taxon>
        <taxon>Ecdysozoa</taxon>
        <taxon>Nematoda</taxon>
        <taxon>Chromadorea</taxon>
        <taxon>Rhabditida</taxon>
        <taxon>Rhabditina</taxon>
        <taxon>Rhabditomorpha</taxon>
        <taxon>Strongyloidea</taxon>
        <taxon>Heligmosomidae</taxon>
        <taxon>Nippostrongylus</taxon>
    </lineage>
</organism>
<feature type="transmembrane region" description="Helical" evidence="1">
    <location>
        <begin position="132"/>
        <end position="150"/>
    </location>
</feature>
<dbReference type="InterPro" id="IPR036116">
    <property type="entry name" value="FN3_sf"/>
</dbReference>
<accession>A0A0N4XNL9</accession>
<dbReference type="InterPro" id="IPR013783">
    <property type="entry name" value="Ig-like_fold"/>
</dbReference>
<evidence type="ECO:0000313" key="4">
    <source>
        <dbReference type="Proteomes" id="UP000271162"/>
    </source>
</evidence>
<name>A0A0N4XNL9_NIPBR</name>
<dbReference type="Proteomes" id="UP000271162">
    <property type="component" value="Unassembled WGS sequence"/>
</dbReference>